<dbReference type="OrthoDB" id="685855at2759"/>
<evidence type="ECO:0000256" key="3">
    <source>
        <dbReference type="ARBA" id="ARBA00022771"/>
    </source>
</evidence>
<evidence type="ECO:0000256" key="4">
    <source>
        <dbReference type="PROSITE-ProRule" id="PRU01131"/>
    </source>
</evidence>
<keyword evidence="8" id="KW-1185">Reference proteome</keyword>
<proteinExistence type="inferred from homology"/>
<dbReference type="Proteomes" id="UP000593562">
    <property type="component" value="Unassembled WGS sequence"/>
</dbReference>
<gene>
    <name evidence="7" type="ORF">HS088_TW23G00950</name>
</gene>
<name>A0A7J7BWE6_TRIWF</name>
<comment type="similarity">
    <text evidence="1">Belongs to the FLZ family.</text>
</comment>
<dbReference type="AlphaFoldDB" id="A0A7J7BWE6"/>
<dbReference type="Pfam" id="PF04570">
    <property type="entry name" value="zf-FLZ"/>
    <property type="match status" value="1"/>
</dbReference>
<feature type="region of interest" description="Disordered" evidence="5">
    <location>
        <begin position="1"/>
        <end position="24"/>
    </location>
</feature>
<keyword evidence="3" id="KW-0862">Zinc</keyword>
<comment type="caution">
    <text evidence="7">The sequence shown here is derived from an EMBL/GenBank/DDBJ whole genome shotgun (WGS) entry which is preliminary data.</text>
</comment>
<feature type="domain" description="FLZ-type" evidence="6">
    <location>
        <begin position="335"/>
        <end position="379"/>
    </location>
</feature>
<organism evidence="7 8">
    <name type="scientific">Tripterygium wilfordii</name>
    <name type="common">Thunder God vine</name>
    <dbReference type="NCBI Taxonomy" id="458696"/>
    <lineage>
        <taxon>Eukaryota</taxon>
        <taxon>Viridiplantae</taxon>
        <taxon>Streptophyta</taxon>
        <taxon>Embryophyta</taxon>
        <taxon>Tracheophyta</taxon>
        <taxon>Spermatophyta</taxon>
        <taxon>Magnoliopsida</taxon>
        <taxon>eudicotyledons</taxon>
        <taxon>Gunneridae</taxon>
        <taxon>Pentapetalae</taxon>
        <taxon>rosids</taxon>
        <taxon>fabids</taxon>
        <taxon>Celastrales</taxon>
        <taxon>Celastraceae</taxon>
        <taxon>Tripterygium</taxon>
    </lineage>
</organism>
<reference evidence="7 8" key="1">
    <citation type="journal article" date="2020" name="Nat. Commun.">
        <title>Genome of Tripterygium wilfordii and identification of cytochrome P450 involved in triptolide biosynthesis.</title>
        <authorList>
            <person name="Tu L."/>
            <person name="Su P."/>
            <person name="Zhang Z."/>
            <person name="Gao L."/>
            <person name="Wang J."/>
            <person name="Hu T."/>
            <person name="Zhou J."/>
            <person name="Zhang Y."/>
            <person name="Zhao Y."/>
            <person name="Liu Y."/>
            <person name="Song Y."/>
            <person name="Tong Y."/>
            <person name="Lu Y."/>
            <person name="Yang J."/>
            <person name="Xu C."/>
            <person name="Jia M."/>
            <person name="Peters R.J."/>
            <person name="Huang L."/>
            <person name="Gao W."/>
        </authorList>
    </citation>
    <scope>NUCLEOTIDE SEQUENCE [LARGE SCALE GENOMIC DNA]</scope>
    <source>
        <strain evidence="8">cv. XIE 37</strain>
        <tissue evidence="7">Leaf</tissue>
    </source>
</reference>
<feature type="zinc finger region" description="FLZ-type" evidence="4">
    <location>
        <begin position="335"/>
        <end position="379"/>
    </location>
</feature>
<dbReference type="InterPro" id="IPR007650">
    <property type="entry name" value="Zf-FLZ_dom"/>
</dbReference>
<sequence length="386" mass="42443">MLRKRTRSEQKDQPMNQLAKSDSVSESYIQSDVCGHKQKNSTLLSIPGVFVGLTLRGLLDSDSVRSPTSPLEFRVLENLRNSIRSPSSPRYGQQKSWGSGKVGLSIIDSLDDDTKTSSKVLQSSESKNILFGQRVGVKIPDCQTQINSFEAAKSLPRNFAISPHTKNKSSTQKGNSDVLFEIGETLVEPDQFGKIQSSSWDSCWSFSARSTPKSGLGSFCLVEITNHVNSPPKLFGGASYSNKYSHTNLTLAPLSSGSGNGVSGSLSTSEIELSEDYTCVISHGPNPKKTHIFGDRILECHNNDLSNFGKNGEMETGLQRTDTGPKTASLFHSSDFLSFCFFCGKKLEEGKDVYIYRGEKAFCTLDCRSREIMMDEALEEDIYKSS</sequence>
<feature type="compositionally biased region" description="Polar residues" evidence="5">
    <location>
        <begin position="13"/>
        <end position="24"/>
    </location>
</feature>
<accession>A0A7J7BWE6</accession>
<dbReference type="GO" id="GO:0008270">
    <property type="term" value="F:zinc ion binding"/>
    <property type="evidence" value="ECO:0007669"/>
    <property type="project" value="UniProtKB-KW"/>
</dbReference>
<evidence type="ECO:0000256" key="2">
    <source>
        <dbReference type="ARBA" id="ARBA00022723"/>
    </source>
</evidence>
<keyword evidence="2" id="KW-0479">Metal-binding</keyword>
<dbReference type="FunCoup" id="A0A7J7BWE6">
    <property type="interactions" value="672"/>
</dbReference>
<evidence type="ECO:0000259" key="6">
    <source>
        <dbReference type="PROSITE" id="PS51795"/>
    </source>
</evidence>
<dbReference type="InterPro" id="IPR044585">
    <property type="entry name" value="FLZ10/11"/>
</dbReference>
<protein>
    <recommendedName>
        <fullName evidence="6">FLZ-type domain-containing protein</fullName>
    </recommendedName>
</protein>
<dbReference type="EMBL" id="JAAARO010000023">
    <property type="protein sequence ID" value="KAF5726209.1"/>
    <property type="molecule type" value="Genomic_DNA"/>
</dbReference>
<evidence type="ECO:0000256" key="5">
    <source>
        <dbReference type="SAM" id="MobiDB-lite"/>
    </source>
</evidence>
<dbReference type="PANTHER" id="PTHR46868">
    <property type="entry name" value="FCS-LIKE ZINC FINGER 11"/>
    <property type="match status" value="1"/>
</dbReference>
<keyword evidence="3" id="KW-0863">Zinc-finger</keyword>
<dbReference type="InParanoid" id="A0A7J7BWE6"/>
<evidence type="ECO:0000256" key="1">
    <source>
        <dbReference type="ARBA" id="ARBA00009374"/>
    </source>
</evidence>
<evidence type="ECO:0000313" key="8">
    <source>
        <dbReference type="Proteomes" id="UP000593562"/>
    </source>
</evidence>
<dbReference type="PANTHER" id="PTHR46868:SF3">
    <property type="entry name" value="FCS-LIKE ZINC FINGER 11"/>
    <property type="match status" value="1"/>
</dbReference>
<evidence type="ECO:0000313" key="7">
    <source>
        <dbReference type="EMBL" id="KAF5726209.1"/>
    </source>
</evidence>
<dbReference type="PROSITE" id="PS51795">
    <property type="entry name" value="ZF_FLZ"/>
    <property type="match status" value="1"/>
</dbReference>